<name>A0A212QRE2_9PROT</name>
<dbReference type="PIRSF" id="PIRSF006779">
    <property type="entry name" value="UCP006779"/>
    <property type="match status" value="1"/>
</dbReference>
<dbReference type="Gene3D" id="3.40.50.10790">
    <property type="entry name" value="S-adenosyl-l-methionine hydroxide adenosyltransferase, N-terminal"/>
    <property type="match status" value="1"/>
</dbReference>
<evidence type="ECO:0000256" key="2">
    <source>
        <dbReference type="ARBA" id="ARBA00024035"/>
    </source>
</evidence>
<feature type="domain" description="S-adenosyl-l-methionine hydroxide adenosyltransferase N-terminal" evidence="4">
    <location>
        <begin position="25"/>
        <end position="169"/>
    </location>
</feature>
<dbReference type="AlphaFoldDB" id="A0A212QRE2"/>
<proteinExistence type="inferred from homology"/>
<evidence type="ECO:0008006" key="8">
    <source>
        <dbReference type="Google" id="ProtNLM"/>
    </source>
</evidence>
<reference evidence="6 7" key="1">
    <citation type="submission" date="2017-06" db="EMBL/GenBank/DDBJ databases">
        <authorList>
            <person name="Kim H.J."/>
            <person name="Triplett B.A."/>
        </authorList>
    </citation>
    <scope>NUCLEOTIDE SEQUENCE [LARGE SCALE GENOMIC DNA]</scope>
    <source>
        <strain evidence="6 7">B29T1</strain>
    </source>
</reference>
<evidence type="ECO:0000259" key="5">
    <source>
        <dbReference type="Pfam" id="PF20257"/>
    </source>
</evidence>
<dbReference type="InterPro" id="IPR002747">
    <property type="entry name" value="SAM_OH_AdoTrfase"/>
</dbReference>
<evidence type="ECO:0000313" key="6">
    <source>
        <dbReference type="EMBL" id="SNB62148.1"/>
    </source>
</evidence>
<dbReference type="Pfam" id="PF20257">
    <property type="entry name" value="SAM_HAT_C"/>
    <property type="match status" value="1"/>
</dbReference>
<dbReference type="InterPro" id="IPR023228">
    <property type="entry name" value="SAM_OH_AdoTrfase_N_sf"/>
</dbReference>
<dbReference type="RefSeq" id="WP_133063840.1">
    <property type="nucleotide sequence ID" value="NZ_FYEH01000003.1"/>
</dbReference>
<evidence type="ECO:0000256" key="3">
    <source>
        <dbReference type="SAM" id="SignalP"/>
    </source>
</evidence>
<dbReference type="PANTHER" id="PTHR35092:SF1">
    <property type="entry name" value="CHLORINASE MJ1651"/>
    <property type="match status" value="1"/>
</dbReference>
<dbReference type="SUPFAM" id="SSF102522">
    <property type="entry name" value="Bacterial fluorinating enzyme, N-terminal domain"/>
    <property type="match status" value="1"/>
</dbReference>
<dbReference type="SUPFAM" id="SSF101852">
    <property type="entry name" value="Bacterial fluorinating enzyme, C-terminal domain"/>
    <property type="match status" value="1"/>
</dbReference>
<evidence type="ECO:0000256" key="1">
    <source>
        <dbReference type="ARBA" id="ARBA00022691"/>
    </source>
</evidence>
<dbReference type="InterPro" id="IPR046470">
    <property type="entry name" value="SAM_HAT_C"/>
</dbReference>
<dbReference type="PANTHER" id="PTHR35092">
    <property type="entry name" value="CHLORINASE MJ1651"/>
    <property type="match status" value="1"/>
</dbReference>
<feature type="signal peptide" evidence="3">
    <location>
        <begin position="1"/>
        <end position="21"/>
    </location>
</feature>
<dbReference type="Gene3D" id="2.40.30.90">
    <property type="entry name" value="Bacterial fluorinating enzyme like"/>
    <property type="match status" value="1"/>
</dbReference>
<dbReference type="EMBL" id="FYEH01000003">
    <property type="protein sequence ID" value="SNB62148.1"/>
    <property type="molecule type" value="Genomic_DNA"/>
</dbReference>
<feature type="chain" id="PRO_5013007641" description="S-adenosyl-l-methionine hydroxide adenosyltransferase" evidence="3">
    <location>
        <begin position="22"/>
        <end position="293"/>
    </location>
</feature>
<keyword evidence="3" id="KW-0732">Signal</keyword>
<sequence length="293" mass="31321">MRHWLFWAAMALTLGTGAARAEGIVVLESDLGDEVEVAALKGLIFGVDRGLNVVDLSHDVPSQDIWIGAYQLSQVVPSWPAGTVFVGIVDADANRPALVARLKTGQIVVGPDNGLLTLLADQPGLADVRQLQPDLVQKPPFESPRKFAARDRFAMAGALLAANKLSFDQAGPPLGEPVMIPYTHATFVDGEVVGTIPDIDPDQGDAKTNIGSDLLAKLSLREGERVHARIDQDKHTIWEGNLVLARAPGDVPEGDSFVYVDEHDRVALGVNMGSFADQNGIGAGPDWTLSLRK</sequence>
<dbReference type="OrthoDB" id="9792195at2"/>
<keyword evidence="7" id="KW-1185">Reference proteome</keyword>
<comment type="similarity">
    <text evidence="2">Belongs to the SAM hydrolase / SAM-dependent halogenase family.</text>
</comment>
<evidence type="ECO:0000313" key="7">
    <source>
        <dbReference type="Proteomes" id="UP000197065"/>
    </source>
</evidence>
<dbReference type="Pfam" id="PF01887">
    <property type="entry name" value="SAM_HAT_N"/>
    <property type="match status" value="1"/>
</dbReference>
<accession>A0A212QRE2</accession>
<gene>
    <name evidence="6" type="ORF">SAMN07250955_10347</name>
</gene>
<dbReference type="InterPro" id="IPR023227">
    <property type="entry name" value="SAM_OH_AdoTrfase_C_sf"/>
</dbReference>
<feature type="domain" description="S-adenosyl-l-methionine hydroxide adenosyltransferase C-terminal" evidence="5">
    <location>
        <begin position="194"/>
        <end position="288"/>
    </location>
</feature>
<evidence type="ECO:0000259" key="4">
    <source>
        <dbReference type="Pfam" id="PF01887"/>
    </source>
</evidence>
<dbReference type="Proteomes" id="UP000197065">
    <property type="component" value="Unassembled WGS sequence"/>
</dbReference>
<dbReference type="InterPro" id="IPR046469">
    <property type="entry name" value="SAM_HAT_N"/>
</dbReference>
<protein>
    <recommendedName>
        <fullName evidence="8">S-adenosyl-l-methionine hydroxide adenosyltransferase</fullName>
    </recommendedName>
</protein>
<keyword evidence="1" id="KW-0949">S-adenosyl-L-methionine</keyword>
<organism evidence="6 7">
    <name type="scientific">Arboricoccus pini</name>
    <dbReference type="NCBI Taxonomy" id="1963835"/>
    <lineage>
        <taxon>Bacteria</taxon>
        <taxon>Pseudomonadati</taxon>
        <taxon>Pseudomonadota</taxon>
        <taxon>Alphaproteobacteria</taxon>
        <taxon>Geminicoccales</taxon>
        <taxon>Geminicoccaceae</taxon>
        <taxon>Arboricoccus</taxon>
    </lineage>
</organism>